<keyword evidence="1" id="KW-0482">Metalloprotease</keyword>
<name>A0ABW6PTT9_9NOCA</name>
<dbReference type="InterPro" id="IPR034035">
    <property type="entry name" value="Astacin-like_dom"/>
</dbReference>
<dbReference type="SMART" id="SM00235">
    <property type="entry name" value="ZnMc"/>
    <property type="match status" value="1"/>
</dbReference>
<dbReference type="InterPro" id="IPR006026">
    <property type="entry name" value="Peptidase_Metallo"/>
</dbReference>
<evidence type="ECO:0000313" key="4">
    <source>
        <dbReference type="Proteomes" id="UP001601444"/>
    </source>
</evidence>
<feature type="active site" evidence="1">
    <location>
        <position position="162"/>
    </location>
</feature>
<dbReference type="InterPro" id="IPR001506">
    <property type="entry name" value="Peptidase_M12A"/>
</dbReference>
<dbReference type="RefSeq" id="WP_387702268.1">
    <property type="nucleotide sequence ID" value="NZ_JBIAMX010000016.1"/>
</dbReference>
<dbReference type="PRINTS" id="PR00480">
    <property type="entry name" value="ASTACIN"/>
</dbReference>
<reference evidence="3 4" key="1">
    <citation type="submission" date="2024-10" db="EMBL/GenBank/DDBJ databases">
        <title>The Natural Products Discovery Center: Release of the First 8490 Sequenced Strains for Exploring Actinobacteria Biosynthetic Diversity.</title>
        <authorList>
            <person name="Kalkreuter E."/>
            <person name="Kautsar S.A."/>
            <person name="Yang D."/>
            <person name="Bader C.D."/>
            <person name="Teijaro C.N."/>
            <person name="Fluegel L."/>
            <person name="Davis C.M."/>
            <person name="Simpson J.R."/>
            <person name="Lauterbach L."/>
            <person name="Steele A.D."/>
            <person name="Gui C."/>
            <person name="Meng S."/>
            <person name="Li G."/>
            <person name="Viehrig K."/>
            <person name="Ye F."/>
            <person name="Su P."/>
            <person name="Kiefer A.F."/>
            <person name="Nichols A."/>
            <person name="Cepeda A.J."/>
            <person name="Yan W."/>
            <person name="Fan B."/>
            <person name="Jiang Y."/>
            <person name="Adhikari A."/>
            <person name="Zheng C.-J."/>
            <person name="Schuster L."/>
            <person name="Cowan T.M."/>
            <person name="Smanski M.J."/>
            <person name="Chevrette M.G."/>
            <person name="De Carvalho L.P.S."/>
            <person name="Shen B."/>
        </authorList>
    </citation>
    <scope>NUCLEOTIDE SEQUENCE [LARGE SCALE GENOMIC DNA]</scope>
    <source>
        <strain evidence="3 4">NPDC004045</strain>
    </source>
</reference>
<comment type="cofactor">
    <cofactor evidence="1">
        <name>Zn(2+)</name>
        <dbReference type="ChEBI" id="CHEBI:29105"/>
    </cofactor>
    <text evidence="1">Binds 1 zinc ion per subunit.</text>
</comment>
<evidence type="ECO:0000259" key="2">
    <source>
        <dbReference type="PROSITE" id="PS51864"/>
    </source>
</evidence>
<dbReference type="Gene3D" id="3.40.390.10">
    <property type="entry name" value="Collagenase (Catalytic Domain)"/>
    <property type="match status" value="1"/>
</dbReference>
<accession>A0ABW6PTT9</accession>
<keyword evidence="1" id="KW-0645">Protease</keyword>
<organism evidence="3 4">
    <name type="scientific">Nocardia thailandica</name>
    <dbReference type="NCBI Taxonomy" id="257275"/>
    <lineage>
        <taxon>Bacteria</taxon>
        <taxon>Bacillati</taxon>
        <taxon>Actinomycetota</taxon>
        <taxon>Actinomycetes</taxon>
        <taxon>Mycobacteriales</taxon>
        <taxon>Nocardiaceae</taxon>
        <taxon>Nocardia</taxon>
    </lineage>
</organism>
<proteinExistence type="predicted"/>
<dbReference type="CDD" id="cd04280">
    <property type="entry name" value="ZnMc_astacin_like"/>
    <property type="match status" value="1"/>
</dbReference>
<feature type="binding site" evidence="1">
    <location>
        <position position="171"/>
    </location>
    <ligand>
        <name>Zn(2+)</name>
        <dbReference type="ChEBI" id="CHEBI:29105"/>
        <note>catalytic</note>
    </ligand>
</feature>
<gene>
    <name evidence="3" type="ORF">ACFYTF_23670</name>
</gene>
<keyword evidence="1" id="KW-0862">Zinc</keyword>
<keyword evidence="1" id="KW-0378">Hydrolase</keyword>
<dbReference type="SUPFAM" id="SSF55486">
    <property type="entry name" value="Metalloproteases ('zincins'), catalytic domain"/>
    <property type="match status" value="1"/>
</dbReference>
<dbReference type="Proteomes" id="UP001601444">
    <property type="component" value="Unassembled WGS sequence"/>
</dbReference>
<feature type="binding site" evidence="1">
    <location>
        <position position="165"/>
    </location>
    <ligand>
        <name>Zn(2+)</name>
        <dbReference type="ChEBI" id="CHEBI:29105"/>
        <note>catalytic</note>
    </ligand>
</feature>
<feature type="binding site" evidence="1">
    <location>
        <position position="161"/>
    </location>
    <ligand>
        <name>Zn(2+)</name>
        <dbReference type="ChEBI" id="CHEBI:29105"/>
        <note>catalytic</note>
    </ligand>
</feature>
<protein>
    <submittedName>
        <fullName evidence="3">M12 family metallopeptidase</fullName>
    </submittedName>
</protein>
<comment type="caution">
    <text evidence="1">Lacks conserved residue(s) required for the propagation of feature annotation.</text>
</comment>
<dbReference type="EMBL" id="JBIAMX010000016">
    <property type="protein sequence ID" value="MFF0545841.1"/>
    <property type="molecule type" value="Genomic_DNA"/>
</dbReference>
<dbReference type="Pfam" id="PF01400">
    <property type="entry name" value="Astacin"/>
    <property type="match status" value="1"/>
</dbReference>
<dbReference type="PANTHER" id="PTHR10127:SF850">
    <property type="entry name" value="METALLOENDOPEPTIDASE"/>
    <property type="match status" value="1"/>
</dbReference>
<feature type="domain" description="Peptidase M12A" evidence="2">
    <location>
        <begin position="73"/>
        <end position="263"/>
    </location>
</feature>
<evidence type="ECO:0000256" key="1">
    <source>
        <dbReference type="PROSITE-ProRule" id="PRU01211"/>
    </source>
</evidence>
<dbReference type="PANTHER" id="PTHR10127">
    <property type="entry name" value="DISCOIDIN, CUB, EGF, LAMININ , AND ZINC METALLOPROTEASE DOMAIN CONTAINING"/>
    <property type="match status" value="1"/>
</dbReference>
<keyword evidence="4" id="KW-1185">Reference proteome</keyword>
<sequence length="267" mass="28226">MIIHDFVTAARASADDTGEFRPAPEAGTVTVPSVTHGARCLRYGAIDGLAVFEGDIVLGDLDEVEAPRREEGVAITGAESRWPGGVVPFEIDPGLPDPQRVAAAVAHWNARTTLRFVPRAAAHADFIRFVPGAASRSPVGRRGGRQTVELTVTAPVGTVVHEMGHAIGLWHEQSRADRAAFVDVRLPDVAPETRHNFAQHITDGDDIGDYDFGSIMHYPATAFSVTGRATIVPRFVLPPGVVMGQRVALSAGDIAAADALYPDAAAG</sequence>
<dbReference type="InterPro" id="IPR024079">
    <property type="entry name" value="MetalloPept_cat_dom_sf"/>
</dbReference>
<dbReference type="PROSITE" id="PS51864">
    <property type="entry name" value="ASTACIN"/>
    <property type="match status" value="1"/>
</dbReference>
<comment type="caution">
    <text evidence="3">The sequence shown here is derived from an EMBL/GenBank/DDBJ whole genome shotgun (WGS) entry which is preliminary data.</text>
</comment>
<keyword evidence="1" id="KW-0479">Metal-binding</keyword>
<evidence type="ECO:0000313" key="3">
    <source>
        <dbReference type="EMBL" id="MFF0545841.1"/>
    </source>
</evidence>